<comment type="caution">
    <text evidence="2">The sequence shown here is derived from an EMBL/GenBank/DDBJ whole genome shotgun (WGS) entry which is preliminary data.</text>
</comment>
<feature type="transmembrane region" description="Helical" evidence="1">
    <location>
        <begin position="39"/>
        <end position="63"/>
    </location>
</feature>
<proteinExistence type="predicted"/>
<accession>A0A418V5K8</accession>
<name>A0A418V5K8_9DEIO</name>
<dbReference type="EMBL" id="QYUJ01000014">
    <property type="protein sequence ID" value="RJF71391.1"/>
    <property type="molecule type" value="Genomic_DNA"/>
</dbReference>
<keyword evidence="3" id="KW-1185">Reference proteome</keyword>
<evidence type="ECO:0000313" key="2">
    <source>
        <dbReference type="EMBL" id="RJF71391.1"/>
    </source>
</evidence>
<evidence type="ECO:0000313" key="3">
    <source>
        <dbReference type="Proteomes" id="UP000286287"/>
    </source>
</evidence>
<dbReference type="AlphaFoldDB" id="A0A418V5K8"/>
<feature type="transmembrane region" description="Helical" evidence="1">
    <location>
        <begin position="6"/>
        <end position="27"/>
    </location>
</feature>
<sequence length="111" mass="12447">MSLAMFFLAVCVLATLAVYVLLIVNFLQFPAGSPQERQLGAGLLRAMVYFPALGALGLAWLAWLLRRPWLWIVAAVQFLLRSVMFLNVFPALITLAVLLLWRFISGRSPRV</sequence>
<evidence type="ECO:0000256" key="1">
    <source>
        <dbReference type="SAM" id="Phobius"/>
    </source>
</evidence>
<gene>
    <name evidence="2" type="ORF">D3875_07215</name>
</gene>
<organism evidence="2 3">
    <name type="scientific">Deinococcus cavernae</name>
    <dbReference type="NCBI Taxonomy" id="2320857"/>
    <lineage>
        <taxon>Bacteria</taxon>
        <taxon>Thermotogati</taxon>
        <taxon>Deinococcota</taxon>
        <taxon>Deinococci</taxon>
        <taxon>Deinococcales</taxon>
        <taxon>Deinococcaceae</taxon>
        <taxon>Deinococcus</taxon>
    </lineage>
</organism>
<keyword evidence="1" id="KW-0812">Transmembrane</keyword>
<keyword evidence="1" id="KW-1133">Transmembrane helix</keyword>
<reference evidence="2 3" key="1">
    <citation type="submission" date="2018-09" db="EMBL/GenBank/DDBJ databases">
        <authorList>
            <person name="Zhu H."/>
        </authorList>
    </citation>
    <scope>NUCLEOTIDE SEQUENCE [LARGE SCALE GENOMIC DNA]</scope>
    <source>
        <strain evidence="2 3">K2S05-167</strain>
    </source>
</reference>
<keyword evidence="1" id="KW-0472">Membrane</keyword>
<protein>
    <submittedName>
        <fullName evidence="2">Uncharacterized protein</fullName>
    </submittedName>
</protein>
<dbReference type="Proteomes" id="UP000286287">
    <property type="component" value="Unassembled WGS sequence"/>
</dbReference>
<feature type="transmembrane region" description="Helical" evidence="1">
    <location>
        <begin position="69"/>
        <end position="101"/>
    </location>
</feature>